<evidence type="ECO:0000313" key="2">
    <source>
        <dbReference type="EMBL" id="UJO16127.1"/>
    </source>
</evidence>
<name>A0A9Q8P7Q8_PASFU</name>
<evidence type="ECO:0000313" key="3">
    <source>
        <dbReference type="Proteomes" id="UP000756132"/>
    </source>
</evidence>
<dbReference type="EMBL" id="CP090166">
    <property type="protein sequence ID" value="UJO16127.1"/>
    <property type="molecule type" value="Genomic_DNA"/>
</dbReference>
<keyword evidence="3" id="KW-1185">Reference proteome</keyword>
<reference evidence="2" key="1">
    <citation type="submission" date="2021-12" db="EMBL/GenBank/DDBJ databases">
        <authorList>
            <person name="Zaccaron A."/>
            <person name="Stergiopoulos I."/>
        </authorList>
    </citation>
    <scope>NUCLEOTIDE SEQUENCE</scope>
    <source>
        <strain evidence="2">Race5_Kim</strain>
    </source>
</reference>
<evidence type="ECO:0000256" key="1">
    <source>
        <dbReference type="SAM" id="MobiDB-lite"/>
    </source>
</evidence>
<feature type="compositionally biased region" description="Polar residues" evidence="1">
    <location>
        <begin position="72"/>
        <end position="89"/>
    </location>
</feature>
<dbReference type="RefSeq" id="XP_047760493.1">
    <property type="nucleotide sequence ID" value="XM_047903916.1"/>
</dbReference>
<dbReference type="KEGG" id="ffu:CLAFUR5_04768"/>
<dbReference type="GeneID" id="71984646"/>
<organism evidence="2 3">
    <name type="scientific">Passalora fulva</name>
    <name type="common">Tomato leaf mold</name>
    <name type="synonym">Cladosporium fulvum</name>
    <dbReference type="NCBI Taxonomy" id="5499"/>
    <lineage>
        <taxon>Eukaryota</taxon>
        <taxon>Fungi</taxon>
        <taxon>Dikarya</taxon>
        <taxon>Ascomycota</taxon>
        <taxon>Pezizomycotina</taxon>
        <taxon>Dothideomycetes</taxon>
        <taxon>Dothideomycetidae</taxon>
        <taxon>Mycosphaerellales</taxon>
        <taxon>Mycosphaerellaceae</taxon>
        <taxon>Fulvia</taxon>
    </lineage>
</organism>
<gene>
    <name evidence="2" type="ORF">CLAFUR5_04768</name>
</gene>
<protein>
    <submittedName>
        <fullName evidence="2">Uncharacterized protein</fullName>
    </submittedName>
</protein>
<feature type="region of interest" description="Disordered" evidence="1">
    <location>
        <begin position="1"/>
        <end position="108"/>
    </location>
</feature>
<dbReference type="OrthoDB" id="10634861at2759"/>
<sequence length="238" mass="25887">MARDSTTPRSPAESKSRITKPTRRPAGTPAAAQGLNLRALAMSNNALQTSITTSTPPKRSPTIRINPRALTGPQSKISTNDSPASHSRPTTPPIQIPSHTDPTSIFDPMTSPQRRNAMHHYHLHPEELPDRETWLDAHQAPKEIRVIFDEGVFFRSGASRGNAVEEVGPLDVGDGKGDVRSEGYGLEGGWRGQEVQMGSVEGREASVVFVGEKRDSSVVFLGERRATARSDWSMDSAD</sequence>
<reference evidence="2" key="2">
    <citation type="journal article" date="2022" name="Microb. Genom.">
        <title>A chromosome-scale genome assembly of the tomato pathogen Cladosporium fulvum reveals a compartmentalized genome architecture and the presence of a dispensable chromosome.</title>
        <authorList>
            <person name="Zaccaron A.Z."/>
            <person name="Chen L.H."/>
            <person name="Samaras A."/>
            <person name="Stergiopoulos I."/>
        </authorList>
    </citation>
    <scope>NUCLEOTIDE SEQUENCE</scope>
    <source>
        <strain evidence="2">Race5_Kim</strain>
    </source>
</reference>
<proteinExistence type="predicted"/>
<feature type="compositionally biased region" description="Polar residues" evidence="1">
    <location>
        <begin position="42"/>
        <end position="57"/>
    </location>
</feature>
<dbReference type="Proteomes" id="UP000756132">
    <property type="component" value="Chromosome 4"/>
</dbReference>
<accession>A0A9Q8P7Q8</accession>
<dbReference type="AlphaFoldDB" id="A0A9Q8P7Q8"/>